<evidence type="ECO:0000313" key="1">
    <source>
        <dbReference type="EMBL" id="OQA58770.1"/>
    </source>
</evidence>
<dbReference type="Proteomes" id="UP000485569">
    <property type="component" value="Unassembled WGS sequence"/>
</dbReference>
<reference evidence="1" key="1">
    <citation type="submission" date="2017-02" db="EMBL/GenBank/DDBJ databases">
        <title>Delving into the versatile metabolic prowess of the omnipresent phylum Bacteroidetes.</title>
        <authorList>
            <person name="Nobu M.K."/>
            <person name="Mei R."/>
            <person name="Narihiro T."/>
            <person name="Kuroda K."/>
            <person name="Liu W.-T."/>
        </authorList>
    </citation>
    <scope>NUCLEOTIDE SEQUENCE</scope>
    <source>
        <strain evidence="1">ADurb.Bin276</strain>
    </source>
</reference>
<dbReference type="SUPFAM" id="SSF57802">
    <property type="entry name" value="Rubredoxin-like"/>
    <property type="match status" value="1"/>
</dbReference>
<dbReference type="Gene3D" id="2.20.28.10">
    <property type="match status" value="1"/>
</dbReference>
<dbReference type="NCBIfam" id="NF045720">
    <property type="entry name" value="rubredox_RCKP"/>
    <property type="match status" value="1"/>
</dbReference>
<organism evidence="1">
    <name type="scientific">Candidatus Atribacter allofermentans</name>
    <dbReference type="NCBI Taxonomy" id="1852833"/>
    <lineage>
        <taxon>Bacteria</taxon>
        <taxon>Pseudomonadati</taxon>
        <taxon>Atribacterota</taxon>
        <taxon>Atribacteria</taxon>
        <taxon>Atribacterales</taxon>
        <taxon>Atribacteraceae</taxon>
        <taxon>Atribacter</taxon>
    </lineage>
</organism>
<protein>
    <recommendedName>
        <fullName evidence="2">Rubredoxin</fullName>
    </recommendedName>
</protein>
<dbReference type="AlphaFoldDB" id="A0A1V5SW50"/>
<evidence type="ECO:0008006" key="2">
    <source>
        <dbReference type="Google" id="ProtNLM"/>
    </source>
</evidence>
<accession>A0A1V5SW50</accession>
<comment type="caution">
    <text evidence="1">The sequence shown here is derived from an EMBL/GenBank/DDBJ whole genome shotgun (WGS) entry which is preliminary data.</text>
</comment>
<dbReference type="EMBL" id="MWBQ01000066">
    <property type="protein sequence ID" value="OQA58770.1"/>
    <property type="molecule type" value="Genomic_DNA"/>
</dbReference>
<sequence>MKVVVWVCESCGFEKEGRCKPQKCSNCGGKGSFIKKEGNQKKEE</sequence>
<dbReference type="InterPro" id="IPR054685">
    <property type="entry name" value="Rubredox_RCKP"/>
</dbReference>
<gene>
    <name evidence="1" type="ORF">BWY41_00979</name>
</gene>
<name>A0A1V5SW50_9BACT</name>
<proteinExistence type="predicted"/>